<comment type="caution">
    <text evidence="9">The sequence shown here is derived from an EMBL/GenBank/DDBJ whole genome shotgun (WGS) entry which is preliminary data.</text>
</comment>
<dbReference type="PANTHER" id="PTHR39560">
    <property type="entry name" value="PROTEIN ADENYLYLTRANSFERASE FIC-RELATED"/>
    <property type="match status" value="1"/>
</dbReference>
<evidence type="ECO:0000256" key="2">
    <source>
        <dbReference type="ARBA" id="ARBA00022695"/>
    </source>
</evidence>
<dbReference type="PANTHER" id="PTHR39560:SF1">
    <property type="entry name" value="PROTEIN ADENYLYLTRANSFERASE FIC-RELATED"/>
    <property type="match status" value="1"/>
</dbReference>
<name>A0A4U8SF88_9HELI</name>
<evidence type="ECO:0000259" key="8">
    <source>
        <dbReference type="PROSITE" id="PS51459"/>
    </source>
</evidence>
<dbReference type="InterPro" id="IPR003812">
    <property type="entry name" value="Fido"/>
</dbReference>
<dbReference type="Proteomes" id="UP000029878">
    <property type="component" value="Unassembled WGS sequence"/>
</dbReference>
<comment type="catalytic activity">
    <reaction evidence="7">
        <text>L-tyrosyl-[protein] + ATP = O-(5'-adenylyl)-L-tyrosyl-[protein] + diphosphate</text>
        <dbReference type="Rhea" id="RHEA:54288"/>
        <dbReference type="Rhea" id="RHEA-COMP:10136"/>
        <dbReference type="Rhea" id="RHEA-COMP:13846"/>
        <dbReference type="ChEBI" id="CHEBI:30616"/>
        <dbReference type="ChEBI" id="CHEBI:33019"/>
        <dbReference type="ChEBI" id="CHEBI:46858"/>
        <dbReference type="ChEBI" id="CHEBI:83624"/>
        <dbReference type="EC" id="2.7.7.108"/>
    </reaction>
</comment>
<comment type="catalytic activity">
    <reaction evidence="6">
        <text>L-threonyl-[protein] + ATP = 3-O-(5'-adenylyl)-L-threonyl-[protein] + diphosphate</text>
        <dbReference type="Rhea" id="RHEA:54292"/>
        <dbReference type="Rhea" id="RHEA-COMP:11060"/>
        <dbReference type="Rhea" id="RHEA-COMP:13847"/>
        <dbReference type="ChEBI" id="CHEBI:30013"/>
        <dbReference type="ChEBI" id="CHEBI:30616"/>
        <dbReference type="ChEBI" id="CHEBI:33019"/>
        <dbReference type="ChEBI" id="CHEBI:138113"/>
        <dbReference type="EC" id="2.7.7.108"/>
    </reaction>
</comment>
<sequence length="195" mass="23367">MNFDGLITHNKLGLYNKDLESKMRELTTFRALELKSNTAFWDFKDFNYTQYKHIHFYIFQDIFEWAGKDRYELGFHGRMSKYMIQFCRGNCLLDYADSIFYGLNDNFMQCEDIPKKLANLWHELNFLHPFREGNGRVSGIFLEMFAKSLRIKFDIDNIERRKQVIALNRAMRNNMQSLEELVLLNTEKLDIIKNS</sequence>
<dbReference type="EC" id="2.7.7.108" evidence="5"/>
<evidence type="ECO:0000256" key="6">
    <source>
        <dbReference type="ARBA" id="ARBA00047939"/>
    </source>
</evidence>
<feature type="domain" description="Fido" evidence="8">
    <location>
        <begin position="46"/>
        <end position="187"/>
    </location>
</feature>
<keyword evidence="4" id="KW-0067">ATP-binding</keyword>
<keyword evidence="3" id="KW-0547">Nucleotide-binding</keyword>
<dbReference type="GO" id="GO:0005524">
    <property type="term" value="F:ATP binding"/>
    <property type="evidence" value="ECO:0007669"/>
    <property type="project" value="UniProtKB-KW"/>
</dbReference>
<dbReference type="AlphaFoldDB" id="A0A4U8SF88"/>
<dbReference type="Gene3D" id="1.10.3290.10">
    <property type="entry name" value="Fido-like domain"/>
    <property type="match status" value="1"/>
</dbReference>
<evidence type="ECO:0000313" key="9">
    <source>
        <dbReference type="EMBL" id="TLD84878.1"/>
    </source>
</evidence>
<dbReference type="InterPro" id="IPR036597">
    <property type="entry name" value="Fido-like_dom_sf"/>
</dbReference>
<keyword evidence="1" id="KW-0808">Transferase</keyword>
<dbReference type="Pfam" id="PF02661">
    <property type="entry name" value="Fic"/>
    <property type="match status" value="1"/>
</dbReference>
<keyword evidence="2" id="KW-0548">Nucleotidyltransferase</keyword>
<accession>A0A4U8SF88</accession>
<dbReference type="GO" id="GO:0070733">
    <property type="term" value="F:AMPylase activity"/>
    <property type="evidence" value="ECO:0007669"/>
    <property type="project" value="UniProtKB-EC"/>
</dbReference>
<protein>
    <recommendedName>
        <fullName evidence="5">protein adenylyltransferase</fullName>
        <ecNumber evidence="5">2.7.7.108</ecNumber>
    </recommendedName>
</protein>
<dbReference type="PROSITE" id="PS51459">
    <property type="entry name" value="FIDO"/>
    <property type="match status" value="1"/>
</dbReference>
<evidence type="ECO:0000313" key="10">
    <source>
        <dbReference type="Proteomes" id="UP000029878"/>
    </source>
</evidence>
<dbReference type="EMBL" id="JRPL02000001">
    <property type="protein sequence ID" value="TLD84878.1"/>
    <property type="molecule type" value="Genomic_DNA"/>
</dbReference>
<organism evidence="9 10">
    <name type="scientific">Helicobacter trogontum</name>
    <dbReference type="NCBI Taxonomy" id="50960"/>
    <lineage>
        <taxon>Bacteria</taxon>
        <taxon>Pseudomonadati</taxon>
        <taxon>Campylobacterota</taxon>
        <taxon>Epsilonproteobacteria</taxon>
        <taxon>Campylobacterales</taxon>
        <taxon>Helicobacteraceae</taxon>
        <taxon>Helicobacter</taxon>
    </lineage>
</organism>
<proteinExistence type="predicted"/>
<evidence type="ECO:0000256" key="1">
    <source>
        <dbReference type="ARBA" id="ARBA00022679"/>
    </source>
</evidence>
<dbReference type="SUPFAM" id="SSF140931">
    <property type="entry name" value="Fic-like"/>
    <property type="match status" value="1"/>
</dbReference>
<gene>
    <name evidence="9" type="ORF">LS81_000450</name>
</gene>
<evidence type="ECO:0000256" key="3">
    <source>
        <dbReference type="ARBA" id="ARBA00022741"/>
    </source>
</evidence>
<dbReference type="OrthoDB" id="9813719at2"/>
<evidence type="ECO:0000256" key="4">
    <source>
        <dbReference type="ARBA" id="ARBA00022840"/>
    </source>
</evidence>
<evidence type="ECO:0000256" key="5">
    <source>
        <dbReference type="ARBA" id="ARBA00034531"/>
    </source>
</evidence>
<dbReference type="RefSeq" id="WP_052096626.1">
    <property type="nucleotide sequence ID" value="NZ_FZNG01000002.1"/>
</dbReference>
<reference evidence="9 10" key="1">
    <citation type="journal article" date="2014" name="Genome Announc.">
        <title>Draft genome sequences of eight enterohepatic helicobacter species isolated from both laboratory and wild rodents.</title>
        <authorList>
            <person name="Sheh A."/>
            <person name="Shen Z."/>
            <person name="Fox J.G."/>
        </authorList>
    </citation>
    <scope>NUCLEOTIDE SEQUENCE [LARGE SCALE GENOMIC DNA]</scope>
    <source>
        <strain evidence="9 10">ATCC 700114</strain>
    </source>
</reference>
<evidence type="ECO:0000256" key="7">
    <source>
        <dbReference type="ARBA" id="ARBA00048696"/>
    </source>
</evidence>
<dbReference type="GO" id="GO:0051302">
    <property type="term" value="P:regulation of cell division"/>
    <property type="evidence" value="ECO:0007669"/>
    <property type="project" value="TreeGrafter"/>
</dbReference>